<dbReference type="GO" id="GO:0032543">
    <property type="term" value="P:mitochondrial translation"/>
    <property type="evidence" value="ECO:0007669"/>
    <property type="project" value="InterPro"/>
</dbReference>
<dbReference type="PROSITE" id="PS51257">
    <property type="entry name" value="PROKAR_LIPOPROTEIN"/>
    <property type="match status" value="1"/>
</dbReference>
<keyword evidence="2" id="KW-1185">Reference proteome</keyword>
<dbReference type="GO" id="GO:0019843">
    <property type="term" value="F:rRNA binding"/>
    <property type="evidence" value="ECO:0007669"/>
    <property type="project" value="InterPro"/>
</dbReference>
<evidence type="ECO:0000313" key="2">
    <source>
        <dbReference type="Proteomes" id="UP000261520"/>
    </source>
</evidence>
<dbReference type="AlphaFoldDB" id="A0A3B4B1C3"/>
<name>A0A3B4B1C3_9GOBI</name>
<organism evidence="1 2">
    <name type="scientific">Periophthalmus magnuspinnatus</name>
    <dbReference type="NCBI Taxonomy" id="409849"/>
    <lineage>
        <taxon>Eukaryota</taxon>
        <taxon>Metazoa</taxon>
        <taxon>Chordata</taxon>
        <taxon>Craniata</taxon>
        <taxon>Vertebrata</taxon>
        <taxon>Euteleostomi</taxon>
        <taxon>Actinopterygii</taxon>
        <taxon>Neopterygii</taxon>
        <taxon>Teleostei</taxon>
        <taxon>Neoteleostei</taxon>
        <taxon>Acanthomorphata</taxon>
        <taxon>Gobiaria</taxon>
        <taxon>Gobiiformes</taxon>
        <taxon>Gobioidei</taxon>
        <taxon>Gobiidae</taxon>
        <taxon>Oxudercinae</taxon>
        <taxon>Periophthalmus</taxon>
    </lineage>
</organism>
<reference evidence="1" key="2">
    <citation type="submission" date="2025-09" db="UniProtKB">
        <authorList>
            <consortium name="Ensembl"/>
        </authorList>
    </citation>
    <scope>IDENTIFICATION</scope>
</reference>
<dbReference type="PANTHER" id="PTHR16276">
    <property type="entry name" value="PENTATRICOPEPTIDE REPEAT DOMAIN-CONTAINING PROTEIN 3"/>
    <property type="match status" value="1"/>
</dbReference>
<accession>A0A3B4B1C3</accession>
<protein>
    <submittedName>
        <fullName evidence="1">Uncharacterized protein</fullName>
    </submittedName>
</protein>
<dbReference type="Proteomes" id="UP000261520">
    <property type="component" value="Unplaced"/>
</dbReference>
<sequence length="81" mass="9187">MLQLFKAKNRVPSVDVMEEFLSWCIVSGSCDKAMELVQTSASFCLPCTSKLAERALKELRLSEDEGQSKTDRFQKLDINKI</sequence>
<reference evidence="1" key="1">
    <citation type="submission" date="2025-08" db="UniProtKB">
        <authorList>
            <consortium name="Ensembl"/>
        </authorList>
    </citation>
    <scope>IDENTIFICATION</scope>
</reference>
<dbReference type="STRING" id="409849.ENSPMGP00000023362"/>
<proteinExistence type="predicted"/>
<dbReference type="GO" id="GO:0005739">
    <property type="term" value="C:mitochondrion"/>
    <property type="evidence" value="ECO:0007669"/>
    <property type="project" value="InterPro"/>
</dbReference>
<dbReference type="GO" id="GO:0043024">
    <property type="term" value="F:ribosomal small subunit binding"/>
    <property type="evidence" value="ECO:0007669"/>
    <property type="project" value="InterPro"/>
</dbReference>
<dbReference type="InterPro" id="IPR037387">
    <property type="entry name" value="PTCD3"/>
</dbReference>
<evidence type="ECO:0000313" key="1">
    <source>
        <dbReference type="Ensembl" id="ENSPMGP00000023362.1"/>
    </source>
</evidence>
<dbReference type="PANTHER" id="PTHR16276:SF1">
    <property type="entry name" value="SMALL RIBOSOMAL SUBUNIT PROTEIN MS39"/>
    <property type="match status" value="1"/>
</dbReference>
<dbReference type="Ensembl" id="ENSPMGT00000024886.1">
    <property type="protein sequence ID" value="ENSPMGP00000023362.1"/>
    <property type="gene ID" value="ENSPMGG00000018897.1"/>
</dbReference>